<dbReference type="RefSeq" id="WP_418160255.1">
    <property type="nucleotide sequence ID" value="NZ_JBBLZC010000014.1"/>
</dbReference>
<proteinExistence type="predicted"/>
<accession>A0ABU8XWU4</accession>
<sequence>MIARSARALLLPLVFAGCAASRPPGAPPISSDAANGQAIATVLGTPFYALFKATSCFVSTVIVVPSSAALALTERPQRDGEREALHEGLGHNCFGSYVLEPS</sequence>
<protein>
    <recommendedName>
        <fullName evidence="4">Lipoprotein</fullName>
    </recommendedName>
</protein>
<keyword evidence="3" id="KW-1185">Reference proteome</keyword>
<keyword evidence="1" id="KW-0732">Signal</keyword>
<evidence type="ECO:0000313" key="2">
    <source>
        <dbReference type="EMBL" id="MEK0084407.1"/>
    </source>
</evidence>
<evidence type="ECO:0008006" key="4">
    <source>
        <dbReference type="Google" id="ProtNLM"/>
    </source>
</evidence>
<dbReference type="Proteomes" id="UP001375743">
    <property type="component" value="Unassembled WGS sequence"/>
</dbReference>
<name>A0ABU8XWU4_9PROT</name>
<gene>
    <name evidence="2" type="ORF">U1T56_14715</name>
</gene>
<evidence type="ECO:0000256" key="1">
    <source>
        <dbReference type="SAM" id="SignalP"/>
    </source>
</evidence>
<dbReference type="EMBL" id="JBBLZC010000014">
    <property type="protein sequence ID" value="MEK0084407.1"/>
    <property type="molecule type" value="Genomic_DNA"/>
</dbReference>
<evidence type="ECO:0000313" key="3">
    <source>
        <dbReference type="Proteomes" id="UP001375743"/>
    </source>
</evidence>
<comment type="caution">
    <text evidence="2">The sequence shown here is derived from an EMBL/GenBank/DDBJ whole genome shotgun (WGS) entry which is preliminary data.</text>
</comment>
<feature type="chain" id="PRO_5045177038" description="Lipoprotein" evidence="1">
    <location>
        <begin position="20"/>
        <end position="102"/>
    </location>
</feature>
<organism evidence="2 3">
    <name type="scientific">Benzoatithermus flavus</name>
    <dbReference type="NCBI Taxonomy" id="3108223"/>
    <lineage>
        <taxon>Bacteria</taxon>
        <taxon>Pseudomonadati</taxon>
        <taxon>Pseudomonadota</taxon>
        <taxon>Alphaproteobacteria</taxon>
        <taxon>Geminicoccales</taxon>
        <taxon>Geminicoccaceae</taxon>
        <taxon>Benzoatithermus</taxon>
    </lineage>
</organism>
<reference evidence="2 3" key="1">
    <citation type="submission" date="2024-01" db="EMBL/GenBank/DDBJ databases">
        <title>Multi-omics insights into the function and evolution of sodium benzoate biodegradation pathways in Benzoatithermus flavus gen. nov., sp. nov. from hot spring.</title>
        <authorList>
            <person name="Hu C.-J."/>
            <person name="Li W.-J."/>
        </authorList>
    </citation>
    <scope>NUCLEOTIDE SEQUENCE [LARGE SCALE GENOMIC DNA]</scope>
    <source>
        <strain evidence="2 3">SYSU G07066</strain>
    </source>
</reference>
<dbReference type="PROSITE" id="PS51257">
    <property type="entry name" value="PROKAR_LIPOPROTEIN"/>
    <property type="match status" value="1"/>
</dbReference>
<feature type="signal peptide" evidence="1">
    <location>
        <begin position="1"/>
        <end position="19"/>
    </location>
</feature>